<accession>A0ABP7QKW5</accession>
<proteinExistence type="predicted"/>
<dbReference type="Pfam" id="PF00248">
    <property type="entry name" value="Aldo_ket_red"/>
    <property type="match status" value="1"/>
</dbReference>
<dbReference type="InterPro" id="IPR050523">
    <property type="entry name" value="AKR_Detox_Biosynth"/>
</dbReference>
<dbReference type="EMBL" id="BAAAZX010000003">
    <property type="protein sequence ID" value="GAA3983859.1"/>
    <property type="molecule type" value="Genomic_DNA"/>
</dbReference>
<dbReference type="InterPro" id="IPR036812">
    <property type="entry name" value="NAD(P)_OxRdtase_dom_sf"/>
</dbReference>
<name>A0ABP7QKW5_9ACTN</name>
<keyword evidence="1" id="KW-0560">Oxidoreductase</keyword>
<dbReference type="Gene3D" id="3.20.20.100">
    <property type="entry name" value="NADP-dependent oxidoreductase domain"/>
    <property type="match status" value="1"/>
</dbReference>
<dbReference type="PANTHER" id="PTHR43364:SF4">
    <property type="entry name" value="NAD(P)-LINKED OXIDOREDUCTASE SUPERFAMILY PROTEIN"/>
    <property type="match status" value="1"/>
</dbReference>
<organism evidence="3 4">
    <name type="scientific">Streptomyces plumbiresistens</name>
    <dbReference type="NCBI Taxonomy" id="511811"/>
    <lineage>
        <taxon>Bacteria</taxon>
        <taxon>Bacillati</taxon>
        <taxon>Actinomycetota</taxon>
        <taxon>Actinomycetes</taxon>
        <taxon>Kitasatosporales</taxon>
        <taxon>Streptomycetaceae</taxon>
        <taxon>Streptomyces</taxon>
    </lineage>
</organism>
<feature type="domain" description="NADP-dependent oxidoreductase" evidence="2">
    <location>
        <begin position="15"/>
        <end position="306"/>
    </location>
</feature>
<dbReference type="CDD" id="cd19080">
    <property type="entry name" value="AKR_AKR9A_9B"/>
    <property type="match status" value="1"/>
</dbReference>
<dbReference type="InterPro" id="IPR023210">
    <property type="entry name" value="NADP_OxRdtase_dom"/>
</dbReference>
<keyword evidence="4" id="KW-1185">Reference proteome</keyword>
<evidence type="ECO:0000259" key="2">
    <source>
        <dbReference type="Pfam" id="PF00248"/>
    </source>
</evidence>
<dbReference type="SUPFAM" id="SSF51430">
    <property type="entry name" value="NAD(P)-linked oxidoreductase"/>
    <property type="match status" value="1"/>
</dbReference>
<dbReference type="RefSeq" id="WP_266451350.1">
    <property type="nucleotide sequence ID" value="NZ_BAAAZX010000003.1"/>
</dbReference>
<protein>
    <submittedName>
        <fullName evidence="3">Aldo/keto reductase</fullName>
    </submittedName>
</protein>
<sequence>MRYTLLGRTGVRISRLALGTMTFGDDWKLPEATRAQLFDQYAEAGGNYLDTANEYGDGSAETTLGKLLAGRRDEFVLSTKYTMQMLPGDLNSAGNHRKNLVRSLEASLRRLGTDHVDMLWVHARDTLTPVAEVMRALDDQVRAGKVLYVGVSDWPAWEVAQANTLAELRDWSPFAGLQIRYNLLERTVERELLPMAHAFDLPVFAWGPLADGRLTGKYLRSEEGRLDHVAWGQGGTGPGDDVVEETVRVAEAAGRSPAQVALAWLLSRPGNVVPILGATKPEQLADNLGATEALLEDEWLAGLDRVSRVEPGFPHDFLRFPAMRDAIYSDGWQQVEDRRTTVRRVPADDQYGAAR</sequence>
<gene>
    <name evidence="3" type="ORF">GCM10022232_15530</name>
</gene>
<evidence type="ECO:0000313" key="4">
    <source>
        <dbReference type="Proteomes" id="UP001500456"/>
    </source>
</evidence>
<evidence type="ECO:0000313" key="3">
    <source>
        <dbReference type="EMBL" id="GAA3983859.1"/>
    </source>
</evidence>
<dbReference type="PANTHER" id="PTHR43364">
    <property type="entry name" value="NADH-SPECIFIC METHYLGLYOXAL REDUCTASE-RELATED"/>
    <property type="match status" value="1"/>
</dbReference>
<dbReference type="Proteomes" id="UP001500456">
    <property type="component" value="Unassembled WGS sequence"/>
</dbReference>
<comment type="caution">
    <text evidence="3">The sequence shown here is derived from an EMBL/GenBank/DDBJ whole genome shotgun (WGS) entry which is preliminary data.</text>
</comment>
<reference evidence="4" key="1">
    <citation type="journal article" date="2019" name="Int. J. Syst. Evol. Microbiol.">
        <title>The Global Catalogue of Microorganisms (GCM) 10K type strain sequencing project: providing services to taxonomists for standard genome sequencing and annotation.</title>
        <authorList>
            <consortium name="The Broad Institute Genomics Platform"/>
            <consortium name="The Broad Institute Genome Sequencing Center for Infectious Disease"/>
            <person name="Wu L."/>
            <person name="Ma J."/>
        </authorList>
    </citation>
    <scope>NUCLEOTIDE SEQUENCE [LARGE SCALE GENOMIC DNA]</scope>
    <source>
        <strain evidence="4">JCM 16924</strain>
    </source>
</reference>
<evidence type="ECO:0000256" key="1">
    <source>
        <dbReference type="ARBA" id="ARBA00023002"/>
    </source>
</evidence>